<dbReference type="GO" id="GO:0003677">
    <property type="term" value="F:DNA binding"/>
    <property type="evidence" value="ECO:0007669"/>
    <property type="project" value="InterPro"/>
</dbReference>
<dbReference type="OrthoDB" id="5107704at2"/>
<dbReference type="KEGG" id="cjk:jk1248"/>
<evidence type="ECO:0000313" key="2">
    <source>
        <dbReference type="Proteomes" id="UP000000545"/>
    </source>
</evidence>
<dbReference type="InterPro" id="IPR027417">
    <property type="entry name" value="P-loop_NTPase"/>
</dbReference>
<dbReference type="GO" id="GO:0000725">
    <property type="term" value="P:recombinational repair"/>
    <property type="evidence" value="ECO:0007669"/>
    <property type="project" value="TreeGrafter"/>
</dbReference>
<dbReference type="PATRIC" id="fig|306537.10.peg.1262"/>
<accession>Q4JUU3</accession>
<dbReference type="Gene3D" id="3.40.50.300">
    <property type="entry name" value="P-loop containing nucleotide triphosphate hydrolases"/>
    <property type="match status" value="1"/>
</dbReference>
<dbReference type="PANTHER" id="PTHR11070">
    <property type="entry name" value="UVRD / RECB / PCRA DNA HELICASE FAMILY MEMBER"/>
    <property type="match status" value="1"/>
</dbReference>
<dbReference type="Proteomes" id="UP000000545">
    <property type="component" value="Chromosome"/>
</dbReference>
<name>Q4JUU3_CORJK</name>
<dbReference type="GO" id="GO:0043138">
    <property type="term" value="F:3'-5' DNA helicase activity"/>
    <property type="evidence" value="ECO:0007669"/>
    <property type="project" value="TreeGrafter"/>
</dbReference>
<keyword evidence="2" id="KW-1185">Reference proteome</keyword>
<dbReference type="HOGENOM" id="CLU_064676_0_0_11"/>
<dbReference type="PANTHER" id="PTHR11070:SF67">
    <property type="entry name" value="DNA 3'-5' HELICASE"/>
    <property type="match status" value="1"/>
</dbReference>
<dbReference type="GO" id="GO:0005829">
    <property type="term" value="C:cytosol"/>
    <property type="evidence" value="ECO:0007669"/>
    <property type="project" value="TreeGrafter"/>
</dbReference>
<evidence type="ECO:0000313" key="1">
    <source>
        <dbReference type="EMBL" id="CAI37414.1"/>
    </source>
</evidence>
<dbReference type="InterPro" id="IPR000212">
    <property type="entry name" value="DNA_helicase_UvrD/REP"/>
</dbReference>
<protein>
    <submittedName>
        <fullName evidence="1">Uncharacterized protein</fullName>
    </submittedName>
</protein>
<dbReference type="STRING" id="306537.jk1248"/>
<dbReference type="AlphaFoldDB" id="Q4JUU3"/>
<dbReference type="eggNOG" id="COG0210">
    <property type="taxonomic scope" value="Bacteria"/>
</dbReference>
<dbReference type="SUPFAM" id="SSF52540">
    <property type="entry name" value="P-loop containing nucleoside triphosphate hydrolases"/>
    <property type="match status" value="1"/>
</dbReference>
<dbReference type="RefSeq" id="WP_011273750.1">
    <property type="nucleotide sequence ID" value="NC_007164.1"/>
</dbReference>
<dbReference type="Pfam" id="PF13245">
    <property type="entry name" value="AAA_19"/>
    <property type="match status" value="1"/>
</dbReference>
<reference evidence="1 2" key="1">
    <citation type="journal article" date="2005" name="J. Bacteriol.">
        <title>Complete genome sequence and analysis of the multiresistant nosocomial pathogen Corynebacterium jeikeium K411, a lipid-requiring bacterium of the human skin flora.</title>
        <authorList>
            <person name="Tauch A."/>
            <person name="Kaiser O."/>
            <person name="Hain T."/>
            <person name="Goesmann A."/>
            <person name="Weisshaar B."/>
            <person name="Albersmeier A."/>
            <person name="Bekel T."/>
            <person name="Bischoff N."/>
            <person name="Brune I."/>
            <person name="Chakraborty T."/>
            <person name="Kalinowski J."/>
            <person name="Meyer F."/>
            <person name="Rupp O."/>
            <person name="Schneiker S."/>
            <person name="Viehoever P."/>
            <person name="Puehler A."/>
        </authorList>
    </citation>
    <scope>NUCLEOTIDE SEQUENCE [LARGE SCALE GENOMIC DNA]</scope>
    <source>
        <strain evidence="1 2">K411</strain>
    </source>
</reference>
<proteinExistence type="predicted"/>
<organism evidence="1 2">
    <name type="scientific">Corynebacterium jeikeium (strain K411)</name>
    <dbReference type="NCBI Taxonomy" id="306537"/>
    <lineage>
        <taxon>Bacteria</taxon>
        <taxon>Bacillati</taxon>
        <taxon>Actinomycetota</taxon>
        <taxon>Actinomycetes</taxon>
        <taxon>Mycobacteriales</taxon>
        <taxon>Corynebacteriaceae</taxon>
        <taxon>Corynebacterium</taxon>
    </lineage>
</organism>
<dbReference type="EMBL" id="CR931997">
    <property type="protein sequence ID" value="CAI37414.1"/>
    <property type="molecule type" value="Genomic_DNA"/>
</dbReference>
<gene>
    <name evidence="1" type="ordered locus">jk1248</name>
</gene>
<dbReference type="GO" id="GO:0005524">
    <property type="term" value="F:ATP binding"/>
    <property type="evidence" value="ECO:0007669"/>
    <property type="project" value="InterPro"/>
</dbReference>
<sequence>MKNEALIAVAGAGKTEGIVRRFAKAEKKTLFITYTRTGQEELKSRLTAANPRANHEVVGWYGFLIDHFLKPFAPDYLGPGKRYAGFNRDYRPERWHKKHRRHFDSEGRIGGQSIAFVSREICDANGKQPISRLELIYDSIVIDEVQDLAANDLVILEYLLESSISVFMVGDIRQTVFETTTSDRKYPKFRKAAKIGWFELMRDKGWFDLKFSSVNKRCHQDIVKLSNSVFKASYQFPDATAEKCEAGIGFGLHHVTPENVTSYCGVFNPLVLRWGKRSEKEWADRLDFDTFGNVKGRTVGHVLIFPTDPMKKFLATGAPIEEEEPAAKFYVGLTRARDSVGFVLPKSFTFADNLNPSSFKLWTAN</sequence>